<evidence type="ECO:0000313" key="1">
    <source>
        <dbReference type="EMBL" id="TDO46895.1"/>
    </source>
</evidence>
<comment type="caution">
    <text evidence="1">The sequence shown here is derived from an EMBL/GenBank/DDBJ whole genome shotgun (WGS) entry which is preliminary data.</text>
</comment>
<dbReference type="Proteomes" id="UP000295388">
    <property type="component" value="Unassembled WGS sequence"/>
</dbReference>
<dbReference type="EMBL" id="SNWQ01000010">
    <property type="protein sequence ID" value="TDO46895.1"/>
    <property type="molecule type" value="Genomic_DNA"/>
</dbReference>
<evidence type="ECO:0000313" key="2">
    <source>
        <dbReference type="Proteomes" id="UP000295388"/>
    </source>
</evidence>
<reference evidence="1 2" key="1">
    <citation type="submission" date="2019-03" db="EMBL/GenBank/DDBJ databases">
        <title>Genomic Encyclopedia of Type Strains, Phase III (KMG-III): the genomes of soil and plant-associated and newly described type strains.</title>
        <authorList>
            <person name="Whitman W."/>
        </authorList>
    </citation>
    <scope>NUCLEOTIDE SEQUENCE [LARGE SCALE GENOMIC DNA]</scope>
    <source>
        <strain evidence="1 2">VKM Ac-2527</strain>
    </source>
</reference>
<keyword evidence="2" id="KW-1185">Reference proteome</keyword>
<protein>
    <submittedName>
        <fullName evidence="1">Uncharacterized protein</fullName>
    </submittedName>
</protein>
<gene>
    <name evidence="1" type="ORF">EV643_110278</name>
</gene>
<accession>A0A4R6KAR7</accession>
<proteinExistence type="predicted"/>
<dbReference type="AlphaFoldDB" id="A0A4R6KAR7"/>
<name>A0A4R6KAR7_9ACTN</name>
<organism evidence="1 2">
    <name type="scientific">Kribbella caucasensis</name>
    <dbReference type="NCBI Taxonomy" id="2512215"/>
    <lineage>
        <taxon>Bacteria</taxon>
        <taxon>Bacillati</taxon>
        <taxon>Actinomycetota</taxon>
        <taxon>Actinomycetes</taxon>
        <taxon>Propionibacteriales</taxon>
        <taxon>Kribbellaceae</taxon>
        <taxon>Kribbella</taxon>
    </lineage>
</organism>
<sequence>MTTSWTDQVGPAAKQDVASLLNVALDITSASLRGGNVSRHFLVLMDLEGELTVRMGYGTNDVGVLVEPVLDNYSSLRAILCIQDCGDQNSPRLRGFGDHRDSPPFDCDIDWRESGCSLLEVVSSRISASDWWLFE</sequence>
<dbReference type="RefSeq" id="WP_133802023.1">
    <property type="nucleotide sequence ID" value="NZ_SNWQ01000010.1"/>
</dbReference>